<dbReference type="PANTHER" id="PTHR11552:SF147">
    <property type="entry name" value="CHOLINE DEHYDROGENASE, MITOCHONDRIAL"/>
    <property type="match status" value="1"/>
</dbReference>
<dbReference type="EMBL" id="LR778301">
    <property type="protein sequence ID" value="CAB1370968.1"/>
    <property type="molecule type" value="Genomic_DNA"/>
</dbReference>
<dbReference type="KEGG" id="doe:DENOEST_3814"/>
<organism evidence="8 9">
    <name type="scientific">Denitratisoma oestradiolicum</name>
    <dbReference type="NCBI Taxonomy" id="311182"/>
    <lineage>
        <taxon>Bacteria</taxon>
        <taxon>Pseudomonadati</taxon>
        <taxon>Pseudomonadota</taxon>
        <taxon>Betaproteobacteria</taxon>
        <taxon>Nitrosomonadales</taxon>
        <taxon>Sterolibacteriaceae</taxon>
        <taxon>Denitratisoma</taxon>
    </lineage>
</organism>
<keyword evidence="3 5" id="KW-0285">Flavoprotein</keyword>
<sequence>MTNSSTETFDFIIVGAGSAGSVLANRLSANGHHSVLLLEQGPRDSSPLLTMPKGFGALLSGDRYVSRHPVPRPALPSSLEFWLRGKTLGGSSSVNGMLWVRAQQEGFATMSHVGGHHWHWPEIERCFNQLDGGSGSKGIIPILPHDRQHAITQAFIESARASGLPYLDKVSDIGRTGAAYLHFNISADRKRVSAATAFLKPAIKRKNLRIEIDTRTNRIIFDGNRASGVDATCRGHAVCYSARREVILCAGAIESPQILQRSGVGASSLLKSLGIQVICDNPKVGANLREHLLLGINFEVHSPNDSENHQYAGLPLVRNVLRYYINRTGPMSQSPCHAAAFISTNAANKRADIQLMFNPFSRQGDAFSNSPGVTLLGYPIYPQSQGQIQITSFDGQQPASIQSNYLSDEYDRQISVAAVRHIRHIAAQTPLAQRIMQEATNSAEAQTDDEIIDLYQRNGLPGFHAVGTCAMGSTIQNSVVDSKMRVHSTDGLRIVDASIIPEMVAGITNATIMAIALRASELILEDHPVC</sequence>
<dbReference type="Gene3D" id="3.50.50.60">
    <property type="entry name" value="FAD/NAD(P)-binding domain"/>
    <property type="match status" value="1"/>
</dbReference>
<evidence type="ECO:0000256" key="4">
    <source>
        <dbReference type="ARBA" id="ARBA00022827"/>
    </source>
</evidence>
<feature type="domain" description="Glucose-methanol-choline oxidoreductase N-terminal" evidence="6">
    <location>
        <begin position="85"/>
        <end position="108"/>
    </location>
</feature>
<keyword evidence="9" id="KW-1185">Reference proteome</keyword>
<comment type="similarity">
    <text evidence="2 5">Belongs to the GMC oxidoreductase family.</text>
</comment>
<dbReference type="PROSITE" id="PS00624">
    <property type="entry name" value="GMC_OXRED_2"/>
    <property type="match status" value="1"/>
</dbReference>
<dbReference type="RefSeq" id="WP_170228166.1">
    <property type="nucleotide sequence ID" value="NZ_LR778301.1"/>
</dbReference>
<gene>
    <name evidence="8" type="ORF">DENOEST_3814</name>
</gene>
<evidence type="ECO:0000256" key="1">
    <source>
        <dbReference type="ARBA" id="ARBA00001974"/>
    </source>
</evidence>
<dbReference type="Gene3D" id="3.30.560.10">
    <property type="entry name" value="Glucose Oxidase, domain 3"/>
    <property type="match status" value="1"/>
</dbReference>
<evidence type="ECO:0000313" key="8">
    <source>
        <dbReference type="EMBL" id="CAB1370968.1"/>
    </source>
</evidence>
<comment type="cofactor">
    <cofactor evidence="1">
        <name>FAD</name>
        <dbReference type="ChEBI" id="CHEBI:57692"/>
    </cofactor>
</comment>
<dbReference type="InterPro" id="IPR036188">
    <property type="entry name" value="FAD/NAD-bd_sf"/>
</dbReference>
<evidence type="ECO:0000313" key="9">
    <source>
        <dbReference type="Proteomes" id="UP000515733"/>
    </source>
</evidence>
<dbReference type="InterPro" id="IPR007867">
    <property type="entry name" value="GMC_OxRtase_C"/>
</dbReference>
<dbReference type="Proteomes" id="UP000515733">
    <property type="component" value="Chromosome"/>
</dbReference>
<evidence type="ECO:0000256" key="2">
    <source>
        <dbReference type="ARBA" id="ARBA00010790"/>
    </source>
</evidence>
<reference evidence="8 9" key="1">
    <citation type="submission" date="2020-03" db="EMBL/GenBank/DDBJ databases">
        <authorList>
            <consortium name="Genoscope - CEA"/>
            <person name="William W."/>
        </authorList>
    </citation>
    <scope>NUCLEOTIDE SEQUENCE [LARGE SCALE GENOMIC DNA]</scope>
    <source>
        <strain evidence="9">DSM 16959</strain>
    </source>
</reference>
<feature type="domain" description="Glucose-methanol-choline oxidoreductase N-terminal" evidence="7">
    <location>
        <begin position="251"/>
        <end position="265"/>
    </location>
</feature>
<dbReference type="SUPFAM" id="SSF51905">
    <property type="entry name" value="FAD/NAD(P)-binding domain"/>
    <property type="match status" value="1"/>
</dbReference>
<keyword evidence="4 5" id="KW-0274">FAD</keyword>
<dbReference type="PANTHER" id="PTHR11552">
    <property type="entry name" value="GLUCOSE-METHANOL-CHOLINE GMC OXIDOREDUCTASE"/>
    <property type="match status" value="1"/>
</dbReference>
<evidence type="ECO:0000259" key="6">
    <source>
        <dbReference type="PROSITE" id="PS00623"/>
    </source>
</evidence>
<name>A0A6S6Y0P4_9PROT</name>
<dbReference type="PIRSF" id="PIRSF000137">
    <property type="entry name" value="Alcohol_oxidase"/>
    <property type="match status" value="1"/>
</dbReference>
<protein>
    <submittedName>
        <fullName evidence="8">GMC oxidoreductase</fullName>
    </submittedName>
</protein>
<evidence type="ECO:0000259" key="7">
    <source>
        <dbReference type="PROSITE" id="PS00624"/>
    </source>
</evidence>
<dbReference type="InterPro" id="IPR000172">
    <property type="entry name" value="GMC_OxRdtase_N"/>
</dbReference>
<dbReference type="Pfam" id="PF05199">
    <property type="entry name" value="GMC_oxred_C"/>
    <property type="match status" value="1"/>
</dbReference>
<evidence type="ECO:0000256" key="5">
    <source>
        <dbReference type="RuleBase" id="RU003968"/>
    </source>
</evidence>
<proteinExistence type="inferred from homology"/>
<dbReference type="AlphaFoldDB" id="A0A6S6Y0P4"/>
<accession>A0A6S6Y0P4</accession>
<dbReference type="InterPro" id="IPR012132">
    <property type="entry name" value="GMC_OxRdtase"/>
</dbReference>
<evidence type="ECO:0000256" key="3">
    <source>
        <dbReference type="ARBA" id="ARBA00022630"/>
    </source>
</evidence>
<dbReference type="SUPFAM" id="SSF54373">
    <property type="entry name" value="FAD-linked reductases, C-terminal domain"/>
    <property type="match status" value="1"/>
</dbReference>
<dbReference type="GO" id="GO:0050660">
    <property type="term" value="F:flavin adenine dinucleotide binding"/>
    <property type="evidence" value="ECO:0007669"/>
    <property type="project" value="InterPro"/>
</dbReference>
<dbReference type="GO" id="GO:0016614">
    <property type="term" value="F:oxidoreductase activity, acting on CH-OH group of donors"/>
    <property type="evidence" value="ECO:0007669"/>
    <property type="project" value="InterPro"/>
</dbReference>
<dbReference type="PROSITE" id="PS00623">
    <property type="entry name" value="GMC_OXRED_1"/>
    <property type="match status" value="1"/>
</dbReference>
<dbReference type="Pfam" id="PF00732">
    <property type="entry name" value="GMC_oxred_N"/>
    <property type="match status" value="1"/>
</dbReference>